<evidence type="ECO:0000313" key="3">
    <source>
        <dbReference type="Proteomes" id="UP000270296"/>
    </source>
</evidence>
<feature type="signal peptide" evidence="1">
    <location>
        <begin position="1"/>
        <end position="15"/>
    </location>
</feature>
<dbReference type="WBParaSite" id="SBAD_0000115101-mRNA-1">
    <property type="protein sequence ID" value="SBAD_0000115101-mRNA-1"/>
    <property type="gene ID" value="SBAD_0000115101"/>
</dbReference>
<sequence>MVMLFVTLILRNGSSFSVRSAAAVVAYYSQGHIHPLLANGHCPTASLSMSRRILSPFRSYVLLSIDDVLLRICCGTAMTDTFPQTHTTTTTTVGSPSVTAVYFNINYVKSVPGWLKIIEIQDFVTVSRIQPQIVNLAEMIDLDQIGEYNPVKLLKTNLQDPTNEDPPQLQR</sequence>
<keyword evidence="1" id="KW-0732">Signal</keyword>
<dbReference type="AlphaFoldDB" id="A0A183IBX0"/>
<feature type="chain" id="PRO_5043139876" evidence="1">
    <location>
        <begin position="16"/>
        <end position="171"/>
    </location>
</feature>
<accession>A0A183IBX0</accession>
<evidence type="ECO:0000256" key="1">
    <source>
        <dbReference type="SAM" id="SignalP"/>
    </source>
</evidence>
<gene>
    <name evidence="2" type="ORF">SBAD_LOCUS1114</name>
</gene>
<evidence type="ECO:0000313" key="2">
    <source>
        <dbReference type="EMBL" id="VDO93250.1"/>
    </source>
</evidence>
<proteinExistence type="predicted"/>
<dbReference type="Proteomes" id="UP000270296">
    <property type="component" value="Unassembled WGS sequence"/>
</dbReference>
<name>A0A183IBX0_9BILA</name>
<organism evidence="4">
    <name type="scientific">Soboliphyme baturini</name>
    <dbReference type="NCBI Taxonomy" id="241478"/>
    <lineage>
        <taxon>Eukaryota</taxon>
        <taxon>Metazoa</taxon>
        <taxon>Ecdysozoa</taxon>
        <taxon>Nematoda</taxon>
        <taxon>Enoplea</taxon>
        <taxon>Dorylaimia</taxon>
        <taxon>Dioctophymatida</taxon>
        <taxon>Dioctophymatoidea</taxon>
        <taxon>Soboliphymatidae</taxon>
        <taxon>Soboliphyme</taxon>
    </lineage>
</organism>
<reference evidence="2 3" key="2">
    <citation type="submission" date="2018-11" db="EMBL/GenBank/DDBJ databases">
        <authorList>
            <consortium name="Pathogen Informatics"/>
        </authorList>
    </citation>
    <scope>NUCLEOTIDE SEQUENCE [LARGE SCALE GENOMIC DNA]</scope>
</reference>
<evidence type="ECO:0000313" key="4">
    <source>
        <dbReference type="WBParaSite" id="SBAD_0000115101-mRNA-1"/>
    </source>
</evidence>
<reference evidence="4" key="1">
    <citation type="submission" date="2016-06" db="UniProtKB">
        <authorList>
            <consortium name="WormBaseParasite"/>
        </authorList>
    </citation>
    <scope>IDENTIFICATION</scope>
</reference>
<keyword evidence="3" id="KW-1185">Reference proteome</keyword>
<protein>
    <submittedName>
        <fullName evidence="4">Secreted protein</fullName>
    </submittedName>
</protein>
<dbReference type="EMBL" id="UZAM01006713">
    <property type="protein sequence ID" value="VDO93250.1"/>
    <property type="molecule type" value="Genomic_DNA"/>
</dbReference>